<proteinExistence type="predicted"/>
<dbReference type="HOGENOM" id="CLU_515848_0_0_1"/>
<keyword evidence="3" id="KW-1133">Transmembrane helix</keyword>
<keyword evidence="1" id="KW-0175">Coiled coil</keyword>
<feature type="coiled-coil region" evidence="1">
    <location>
        <begin position="364"/>
        <end position="391"/>
    </location>
</feature>
<evidence type="ECO:0000313" key="4">
    <source>
        <dbReference type="EMBL" id="EFW99318.1"/>
    </source>
</evidence>
<protein>
    <submittedName>
        <fullName evidence="4">Uncharacterized protein</fullName>
    </submittedName>
</protein>
<gene>
    <name evidence="4" type="ORF">CMQ_5739</name>
</gene>
<dbReference type="EMBL" id="GL629997">
    <property type="protein sequence ID" value="EFW99318.1"/>
    <property type="molecule type" value="Genomic_DNA"/>
</dbReference>
<dbReference type="GeneID" id="25979094"/>
<dbReference type="InParanoid" id="F0XT32"/>
<sequence length="528" mass="59311">MDSESSYRNLYGVPKSQPPTIAQSRLRTRKPKQTRAARSRRQSKQAEDTHDDVTFSDHGMSSAESVLLVDNYGPATTTPKKTAPKAREPNGGTSYNEGAPTTDDDEPSLAIVREGQIREPKREGPTTSSEPVIFRANLEDALVVSYNIASYTSDLVRNALRLAKPFLTALVAVWLLIATVQHFIFPAVEQALVFGCRLPLMPMLHVCQVSLKAEASKVGTSRVKEIMKPQSDYSEILQFVGERRTIPFDLLRSANKAADLQVEVAQSNLPSRDELSTEFGIFDRDVNSAAATFREFVAQVQSSGQALVNVDNSMMRRLTSLNLNPSIWTETVNFLNIFSGDHTPAAEALRTIFDEYLQLLSISIERIDEVLEITERTLAELEILRQDTKRIYTLTRADEKQINQARGDEKRKWLKKTHVLKEFQDQLRLLDSVDVHRDKAVAFVIEVKDKTDGIRVALKELKRQAMKPQAQSRWNDISEESLERHLQAWHMALGQQISTLEQKLEAAAPGSVARRGVEQGRKNTISSN</sequence>
<dbReference type="Proteomes" id="UP000007796">
    <property type="component" value="Unassembled WGS sequence"/>
</dbReference>
<reference evidence="4 5" key="1">
    <citation type="journal article" date="2011" name="Proc. Natl. Acad. Sci. U.S.A.">
        <title>Genome and transcriptome analyses of the mountain pine beetle-fungal symbiont Grosmannia clavigera, a lodgepole pine pathogen.</title>
        <authorList>
            <person name="DiGuistini S."/>
            <person name="Wang Y."/>
            <person name="Liao N.Y."/>
            <person name="Taylor G."/>
            <person name="Tanguay P."/>
            <person name="Feau N."/>
            <person name="Henrissat B."/>
            <person name="Chan S.K."/>
            <person name="Hesse-Orce U."/>
            <person name="Alamouti S.M."/>
            <person name="Tsui C.K.M."/>
            <person name="Docking R.T."/>
            <person name="Levasseur A."/>
            <person name="Haridas S."/>
            <person name="Robertson G."/>
            <person name="Birol I."/>
            <person name="Holt R.A."/>
            <person name="Marra M.A."/>
            <person name="Hamelin R.C."/>
            <person name="Hirst M."/>
            <person name="Jones S.J.M."/>
            <person name="Bohlmann J."/>
            <person name="Breuil C."/>
        </authorList>
    </citation>
    <scope>NUCLEOTIDE SEQUENCE [LARGE SCALE GENOMIC DNA]</scope>
    <source>
        <strain evidence="5">kw1407 / UAMH 11150</strain>
    </source>
</reference>
<dbReference type="RefSeq" id="XP_014168801.1">
    <property type="nucleotide sequence ID" value="XM_014313326.1"/>
</dbReference>
<dbReference type="STRING" id="655863.F0XT32"/>
<evidence type="ECO:0000313" key="5">
    <source>
        <dbReference type="Proteomes" id="UP000007796"/>
    </source>
</evidence>
<keyword evidence="5" id="KW-1185">Reference proteome</keyword>
<feature type="transmembrane region" description="Helical" evidence="3">
    <location>
        <begin position="166"/>
        <end position="188"/>
    </location>
</feature>
<keyword evidence="3" id="KW-0472">Membrane</keyword>
<feature type="region of interest" description="Disordered" evidence="2">
    <location>
        <begin position="1"/>
        <end position="108"/>
    </location>
</feature>
<accession>F0XT32</accession>
<feature type="compositionally biased region" description="Basic and acidic residues" evidence="2">
    <location>
        <begin position="44"/>
        <end position="55"/>
    </location>
</feature>
<evidence type="ECO:0000256" key="1">
    <source>
        <dbReference type="SAM" id="Coils"/>
    </source>
</evidence>
<evidence type="ECO:0000256" key="2">
    <source>
        <dbReference type="SAM" id="MobiDB-lite"/>
    </source>
</evidence>
<name>F0XT32_GROCL</name>
<dbReference type="AlphaFoldDB" id="F0XT32"/>
<organism evidence="5">
    <name type="scientific">Grosmannia clavigera (strain kw1407 / UAMH 11150)</name>
    <name type="common">Blue stain fungus</name>
    <name type="synonym">Graphiocladiella clavigera</name>
    <dbReference type="NCBI Taxonomy" id="655863"/>
    <lineage>
        <taxon>Eukaryota</taxon>
        <taxon>Fungi</taxon>
        <taxon>Dikarya</taxon>
        <taxon>Ascomycota</taxon>
        <taxon>Pezizomycotina</taxon>
        <taxon>Sordariomycetes</taxon>
        <taxon>Sordariomycetidae</taxon>
        <taxon>Ophiostomatales</taxon>
        <taxon>Ophiostomataceae</taxon>
        <taxon>Leptographium</taxon>
    </lineage>
</organism>
<feature type="compositionally biased region" description="Basic residues" evidence="2">
    <location>
        <begin position="26"/>
        <end position="43"/>
    </location>
</feature>
<evidence type="ECO:0000256" key="3">
    <source>
        <dbReference type="SAM" id="Phobius"/>
    </source>
</evidence>
<keyword evidence="3" id="KW-0812">Transmembrane</keyword>